<keyword evidence="2" id="KW-1185">Reference proteome</keyword>
<dbReference type="Proteomes" id="UP000784294">
    <property type="component" value="Unassembled WGS sequence"/>
</dbReference>
<dbReference type="EMBL" id="CAAALY010273335">
    <property type="protein sequence ID" value="VEL42238.1"/>
    <property type="molecule type" value="Genomic_DNA"/>
</dbReference>
<comment type="caution">
    <text evidence="1">The sequence shown here is derived from an EMBL/GenBank/DDBJ whole genome shotgun (WGS) entry which is preliminary data.</text>
</comment>
<proteinExistence type="predicted"/>
<accession>A0A448XQB1</accession>
<protein>
    <submittedName>
        <fullName evidence="1">Uncharacterized protein</fullName>
    </submittedName>
</protein>
<evidence type="ECO:0000313" key="1">
    <source>
        <dbReference type="EMBL" id="VEL42238.1"/>
    </source>
</evidence>
<name>A0A448XQB1_9PLAT</name>
<organism evidence="1 2">
    <name type="scientific">Protopolystoma xenopodis</name>
    <dbReference type="NCBI Taxonomy" id="117903"/>
    <lineage>
        <taxon>Eukaryota</taxon>
        <taxon>Metazoa</taxon>
        <taxon>Spiralia</taxon>
        <taxon>Lophotrochozoa</taxon>
        <taxon>Platyhelminthes</taxon>
        <taxon>Monogenea</taxon>
        <taxon>Polyopisthocotylea</taxon>
        <taxon>Polystomatidea</taxon>
        <taxon>Polystomatidae</taxon>
        <taxon>Protopolystoma</taxon>
    </lineage>
</organism>
<evidence type="ECO:0000313" key="2">
    <source>
        <dbReference type="Proteomes" id="UP000784294"/>
    </source>
</evidence>
<gene>
    <name evidence="1" type="ORF">PXEA_LOCUS35678</name>
</gene>
<dbReference type="AlphaFoldDB" id="A0A448XQB1"/>
<reference evidence="1" key="1">
    <citation type="submission" date="2018-11" db="EMBL/GenBank/DDBJ databases">
        <authorList>
            <consortium name="Pathogen Informatics"/>
        </authorList>
    </citation>
    <scope>NUCLEOTIDE SEQUENCE</scope>
</reference>
<sequence>MSRCTGRQACKPTKWYLFPPSLWEQLIHICQYHPNGYHQRQHHHAQPSKQARSLAPARQGWLPLFVHIPSGRSSSVGRSLCALLRRRAYVGVKYGPICAVFTGT</sequence>